<evidence type="ECO:0000256" key="1">
    <source>
        <dbReference type="SAM" id="MobiDB-lite"/>
    </source>
</evidence>
<keyword evidence="2" id="KW-0472">Membrane</keyword>
<feature type="transmembrane region" description="Helical" evidence="2">
    <location>
        <begin position="7"/>
        <end position="33"/>
    </location>
</feature>
<sequence>MAVLKTVGVGVFAMLAFYLTWWMCVTLATSSLLYLTSLDATPLSAAIWGGAVLLLAAVLYYIFYPEGQKLRSDVLKAPGSKTPPAASRERPPAWQTARERAKLEVIGAGGAVPADAAALTDWSERDVPGAVLRYKG</sequence>
<dbReference type="RefSeq" id="XP_005783673.1">
    <property type="nucleotide sequence ID" value="XM_005783616.1"/>
</dbReference>
<keyword evidence="2" id="KW-0812">Transmembrane</keyword>
<dbReference type="GeneID" id="17276517"/>
<keyword evidence="2" id="KW-1133">Transmembrane helix</keyword>
<reference evidence="3" key="2">
    <citation type="submission" date="2024-10" db="UniProtKB">
        <authorList>
            <consortium name="EnsemblProtists"/>
        </authorList>
    </citation>
    <scope>IDENTIFICATION</scope>
</reference>
<dbReference type="Proteomes" id="UP000013827">
    <property type="component" value="Unassembled WGS sequence"/>
</dbReference>
<evidence type="ECO:0000313" key="4">
    <source>
        <dbReference type="Proteomes" id="UP000013827"/>
    </source>
</evidence>
<dbReference type="PaxDb" id="2903-EOD31244"/>
<accession>A0A0D3K659</accession>
<proteinExistence type="predicted"/>
<reference evidence="4" key="1">
    <citation type="journal article" date="2013" name="Nature">
        <title>Pan genome of the phytoplankton Emiliania underpins its global distribution.</title>
        <authorList>
            <person name="Read B.A."/>
            <person name="Kegel J."/>
            <person name="Klute M.J."/>
            <person name="Kuo A."/>
            <person name="Lefebvre S.C."/>
            <person name="Maumus F."/>
            <person name="Mayer C."/>
            <person name="Miller J."/>
            <person name="Monier A."/>
            <person name="Salamov A."/>
            <person name="Young J."/>
            <person name="Aguilar M."/>
            <person name="Claverie J.M."/>
            <person name="Frickenhaus S."/>
            <person name="Gonzalez K."/>
            <person name="Herman E.K."/>
            <person name="Lin Y.C."/>
            <person name="Napier J."/>
            <person name="Ogata H."/>
            <person name="Sarno A.F."/>
            <person name="Shmutz J."/>
            <person name="Schroeder D."/>
            <person name="de Vargas C."/>
            <person name="Verret F."/>
            <person name="von Dassow P."/>
            <person name="Valentin K."/>
            <person name="Van de Peer Y."/>
            <person name="Wheeler G."/>
            <person name="Dacks J.B."/>
            <person name="Delwiche C.F."/>
            <person name="Dyhrman S.T."/>
            <person name="Glockner G."/>
            <person name="John U."/>
            <person name="Richards T."/>
            <person name="Worden A.Z."/>
            <person name="Zhang X."/>
            <person name="Grigoriev I.V."/>
            <person name="Allen A.E."/>
            <person name="Bidle K."/>
            <person name="Borodovsky M."/>
            <person name="Bowler C."/>
            <person name="Brownlee C."/>
            <person name="Cock J.M."/>
            <person name="Elias M."/>
            <person name="Gladyshev V.N."/>
            <person name="Groth M."/>
            <person name="Guda C."/>
            <person name="Hadaegh A."/>
            <person name="Iglesias-Rodriguez M.D."/>
            <person name="Jenkins J."/>
            <person name="Jones B.M."/>
            <person name="Lawson T."/>
            <person name="Leese F."/>
            <person name="Lindquist E."/>
            <person name="Lobanov A."/>
            <person name="Lomsadze A."/>
            <person name="Malik S.B."/>
            <person name="Marsh M.E."/>
            <person name="Mackinder L."/>
            <person name="Mock T."/>
            <person name="Mueller-Roeber B."/>
            <person name="Pagarete A."/>
            <person name="Parker M."/>
            <person name="Probert I."/>
            <person name="Quesneville H."/>
            <person name="Raines C."/>
            <person name="Rensing S.A."/>
            <person name="Riano-Pachon D.M."/>
            <person name="Richier S."/>
            <person name="Rokitta S."/>
            <person name="Shiraiwa Y."/>
            <person name="Soanes D.M."/>
            <person name="van der Giezen M."/>
            <person name="Wahlund T.M."/>
            <person name="Williams B."/>
            <person name="Wilson W."/>
            <person name="Wolfe G."/>
            <person name="Wurch L.L."/>
        </authorList>
    </citation>
    <scope>NUCLEOTIDE SEQUENCE</scope>
</reference>
<keyword evidence="4" id="KW-1185">Reference proteome</keyword>
<organism evidence="3 4">
    <name type="scientific">Emiliania huxleyi (strain CCMP1516)</name>
    <dbReference type="NCBI Taxonomy" id="280463"/>
    <lineage>
        <taxon>Eukaryota</taxon>
        <taxon>Haptista</taxon>
        <taxon>Haptophyta</taxon>
        <taxon>Prymnesiophyceae</taxon>
        <taxon>Isochrysidales</taxon>
        <taxon>Noelaerhabdaceae</taxon>
        <taxon>Emiliania</taxon>
    </lineage>
</organism>
<feature type="region of interest" description="Disordered" evidence="1">
    <location>
        <begin position="75"/>
        <end position="94"/>
    </location>
</feature>
<evidence type="ECO:0000313" key="3">
    <source>
        <dbReference type="EnsemblProtists" id="EOD31244"/>
    </source>
</evidence>
<dbReference type="AlphaFoldDB" id="A0A0D3K659"/>
<protein>
    <submittedName>
        <fullName evidence="3">Uncharacterized protein</fullName>
    </submittedName>
</protein>
<evidence type="ECO:0000256" key="2">
    <source>
        <dbReference type="SAM" id="Phobius"/>
    </source>
</evidence>
<dbReference type="HOGENOM" id="CLU_1879331_0_0_1"/>
<dbReference type="EnsemblProtists" id="EOD31244">
    <property type="protein sequence ID" value="EOD31244"/>
    <property type="gene ID" value="EMIHUDRAFT_232186"/>
</dbReference>
<name>A0A0D3K659_EMIH1</name>
<dbReference type="KEGG" id="ehx:EMIHUDRAFT_232186"/>
<feature type="transmembrane region" description="Helical" evidence="2">
    <location>
        <begin position="45"/>
        <end position="63"/>
    </location>
</feature>